<evidence type="ECO:0000256" key="1">
    <source>
        <dbReference type="SAM" id="MobiDB-lite"/>
    </source>
</evidence>
<organism evidence="2 3">
    <name type="scientific">Melipona bicolor</name>
    <dbReference type="NCBI Taxonomy" id="60889"/>
    <lineage>
        <taxon>Eukaryota</taxon>
        <taxon>Metazoa</taxon>
        <taxon>Ecdysozoa</taxon>
        <taxon>Arthropoda</taxon>
        <taxon>Hexapoda</taxon>
        <taxon>Insecta</taxon>
        <taxon>Pterygota</taxon>
        <taxon>Neoptera</taxon>
        <taxon>Endopterygota</taxon>
        <taxon>Hymenoptera</taxon>
        <taxon>Apocrita</taxon>
        <taxon>Aculeata</taxon>
        <taxon>Apoidea</taxon>
        <taxon>Anthophila</taxon>
        <taxon>Apidae</taxon>
        <taxon>Melipona</taxon>
    </lineage>
</organism>
<name>A0AA40KFA1_9HYME</name>
<evidence type="ECO:0000313" key="3">
    <source>
        <dbReference type="Proteomes" id="UP001177670"/>
    </source>
</evidence>
<accession>A0AA40KFA1</accession>
<gene>
    <name evidence="2" type="ORF">K0M31_015428</name>
</gene>
<reference evidence="2" key="1">
    <citation type="submission" date="2021-10" db="EMBL/GenBank/DDBJ databases">
        <title>Melipona bicolor Genome sequencing and assembly.</title>
        <authorList>
            <person name="Araujo N.S."/>
            <person name="Arias M.C."/>
        </authorList>
    </citation>
    <scope>NUCLEOTIDE SEQUENCE</scope>
    <source>
        <strain evidence="2">USP_2M_L1-L4_2017</strain>
        <tissue evidence="2">Whole body</tissue>
    </source>
</reference>
<feature type="region of interest" description="Disordered" evidence="1">
    <location>
        <begin position="114"/>
        <end position="134"/>
    </location>
</feature>
<dbReference type="EMBL" id="JAHYIQ010000046">
    <property type="protein sequence ID" value="KAK1117979.1"/>
    <property type="molecule type" value="Genomic_DNA"/>
</dbReference>
<proteinExistence type="predicted"/>
<comment type="caution">
    <text evidence="2">The sequence shown here is derived from an EMBL/GenBank/DDBJ whole genome shotgun (WGS) entry which is preliminary data.</text>
</comment>
<dbReference type="AlphaFoldDB" id="A0AA40KFA1"/>
<sequence>MISIFSWSKLKATINPLQPEFRSFVGDECYQLIVAIYSRNGESTLTSSRDVNVYRKFGSCSRDSVDARVCLIHKYQMKHSELSHLNVPLEVPLLLFKGYESACEVLDPISSQNCPNRPPTSTDAGQKTLVGVDW</sequence>
<protein>
    <submittedName>
        <fullName evidence="2">Uncharacterized protein</fullName>
    </submittedName>
</protein>
<evidence type="ECO:0000313" key="2">
    <source>
        <dbReference type="EMBL" id="KAK1117979.1"/>
    </source>
</evidence>
<keyword evidence="3" id="KW-1185">Reference proteome</keyword>
<dbReference type="Proteomes" id="UP001177670">
    <property type="component" value="Unassembled WGS sequence"/>
</dbReference>
<feature type="compositionally biased region" description="Polar residues" evidence="1">
    <location>
        <begin position="114"/>
        <end position="125"/>
    </location>
</feature>